<feature type="compositionally biased region" description="Basic and acidic residues" evidence="1">
    <location>
        <begin position="53"/>
        <end position="72"/>
    </location>
</feature>
<name>A0A6M3J5M5_9ZZZZ</name>
<protein>
    <submittedName>
        <fullName evidence="2">Uncharacterized protein</fullName>
    </submittedName>
</protein>
<sequence length="90" mass="10441">MKRLKPVERKMIIDRIIASLSFDWVTKYGGPSKSLLVRELIRALRRLEKAEAKAKAETKTKTKAKAKTETKTGTKPKRRKKWLHPILLKT</sequence>
<accession>A0A6M3J5M5</accession>
<evidence type="ECO:0000256" key="1">
    <source>
        <dbReference type="SAM" id="MobiDB-lite"/>
    </source>
</evidence>
<evidence type="ECO:0000313" key="3">
    <source>
        <dbReference type="EMBL" id="QJA84203.1"/>
    </source>
</evidence>
<gene>
    <name evidence="3" type="ORF">MM415A00216_0047</name>
    <name evidence="2" type="ORF">MM415B00427_0004</name>
</gene>
<evidence type="ECO:0000313" key="2">
    <source>
        <dbReference type="EMBL" id="QJA65150.1"/>
    </source>
</evidence>
<dbReference type="EMBL" id="MT142525">
    <property type="protein sequence ID" value="QJA84203.1"/>
    <property type="molecule type" value="Genomic_DNA"/>
</dbReference>
<proteinExistence type="predicted"/>
<feature type="compositionally biased region" description="Basic residues" evidence="1">
    <location>
        <begin position="74"/>
        <end position="83"/>
    </location>
</feature>
<reference evidence="2" key="1">
    <citation type="submission" date="2020-03" db="EMBL/GenBank/DDBJ databases">
        <title>The deep terrestrial virosphere.</title>
        <authorList>
            <person name="Holmfeldt K."/>
            <person name="Nilsson E."/>
            <person name="Simone D."/>
            <person name="Lopez-Fernandez M."/>
            <person name="Wu X."/>
            <person name="de Brujin I."/>
            <person name="Lundin D."/>
            <person name="Andersson A."/>
            <person name="Bertilsson S."/>
            <person name="Dopson M."/>
        </authorList>
    </citation>
    <scope>NUCLEOTIDE SEQUENCE</scope>
    <source>
        <strain evidence="3">MM415A00216</strain>
        <strain evidence="2">MM415B00427</strain>
    </source>
</reference>
<dbReference type="AlphaFoldDB" id="A0A6M3J5M5"/>
<organism evidence="2">
    <name type="scientific">viral metagenome</name>
    <dbReference type="NCBI Taxonomy" id="1070528"/>
    <lineage>
        <taxon>unclassified sequences</taxon>
        <taxon>metagenomes</taxon>
        <taxon>organismal metagenomes</taxon>
    </lineage>
</organism>
<feature type="region of interest" description="Disordered" evidence="1">
    <location>
        <begin position="53"/>
        <end position="90"/>
    </location>
</feature>
<dbReference type="EMBL" id="MT141533">
    <property type="protein sequence ID" value="QJA65150.1"/>
    <property type="molecule type" value="Genomic_DNA"/>
</dbReference>